<dbReference type="SUPFAM" id="SSF51445">
    <property type="entry name" value="(Trans)glycosidases"/>
    <property type="match status" value="1"/>
</dbReference>
<dbReference type="InterPro" id="IPR017853">
    <property type="entry name" value="GH"/>
</dbReference>
<feature type="domain" description="GH10" evidence="11">
    <location>
        <begin position="442"/>
        <end position="754"/>
    </location>
</feature>
<keyword evidence="8" id="KW-0119">Carbohydrate metabolism</keyword>
<dbReference type="EMBL" id="QRTW01000002">
    <property type="protein sequence ID" value="RGR17273.1"/>
    <property type="molecule type" value="Genomic_DNA"/>
</dbReference>
<dbReference type="AlphaFoldDB" id="A0A412DSN8"/>
<keyword evidence="5" id="KW-0732">Signal</keyword>
<evidence type="ECO:0000313" key="13">
    <source>
        <dbReference type="EMBL" id="RHF77675.1"/>
    </source>
</evidence>
<dbReference type="Gene3D" id="3.20.20.80">
    <property type="entry name" value="Glycosidases"/>
    <property type="match status" value="2"/>
</dbReference>
<sequence length="774" mass="85807">MKFNKIIFPALACTLMLGSCDDNKMEWGTPDGHGEISESEMPLALKEKIANYDYIKAYAAQYTPNLIVGLGLGTDEYIGNADYKAIADANFQMFTTGNAMKHQTVVQSDGTLKLTTVDAFLEAVPTDIQIYGHNFIWHTQQNQNYLKSLIAPQMNIESDSNVANILTGDASDFNNGTSGGWSSWGDNKEEQTIENGIGEDGTACMALKNKGDNAGAAYTAQCGYTFDTYLQANKEYIIKFKAKSSSNAGKLQFQYQNGTNYGSQGGYNTFDIGSMWNTYEYEFITTYEDVNRIILNFGEVGGTYYIDDIEFGLKIDDTMTNILAGDNSDFEGGTKGSWGSWGNSSSTNVSAKEEGYKSDYCVVLVNPSDGDDYYAAQFAYTFNEPLAVGETYIIQFYAKSTINSSGVQFASQNSNDYSGEGYHAFTLSTDWTLCEYEYTCTKENIDRILINFGKNAATFHVDNIKFGLKKEPQTKAVTRSTTITYIPKTAQEKKTVLLNAMESWIKGMAEHVGDRIKDWDVINEPITDNCQWRGIDGAFGGTDSEGKADMAPTEDAVNGLNLNWSNETGNGHFYWGYYLGKEYATKAFEYARQYCAQGSRLFVNEYNLETNPNKLAALIEFVKYIDQNNSTGAAIVDGIGTQMHVTASGITKEQIDAMFKTLAATGKLIRVTELDVALGTATPSAEQLATQSDVYQMIFESYKENIPETQQSGITIWTLSDNPDEHQYWLKDQSPNLFDANYARKHAYKGVCDGIAGKDISEGFTGTDWEKVYE</sequence>
<dbReference type="Pfam" id="PF02018">
    <property type="entry name" value="CBM_4_9"/>
    <property type="match status" value="2"/>
</dbReference>
<dbReference type="PANTHER" id="PTHR31490">
    <property type="entry name" value="GLYCOSYL HYDROLASE"/>
    <property type="match status" value="1"/>
</dbReference>
<evidence type="ECO:0000256" key="4">
    <source>
        <dbReference type="ARBA" id="ARBA00022651"/>
    </source>
</evidence>
<dbReference type="InterPro" id="IPR001000">
    <property type="entry name" value="GH10_dom"/>
</dbReference>
<comment type="catalytic activity">
    <reaction evidence="1">
        <text>Endohydrolysis of (1-&gt;4)-beta-D-xylosidic linkages in xylans.</text>
        <dbReference type="EC" id="3.2.1.8"/>
    </reaction>
</comment>
<keyword evidence="4" id="KW-0858">Xylan degradation</keyword>
<evidence type="ECO:0000256" key="7">
    <source>
        <dbReference type="ARBA" id="ARBA00022801"/>
    </source>
</evidence>
<dbReference type="GO" id="GO:0031176">
    <property type="term" value="F:endo-1,4-beta-xylanase activity"/>
    <property type="evidence" value="ECO:0007669"/>
    <property type="project" value="UniProtKB-EC"/>
</dbReference>
<keyword evidence="7" id="KW-0378">Hydrolase</keyword>
<reference evidence="14 15" key="1">
    <citation type="submission" date="2018-08" db="EMBL/GenBank/DDBJ databases">
        <title>A genome reference for cultivated species of the human gut microbiota.</title>
        <authorList>
            <person name="Zou Y."/>
            <person name="Xue W."/>
            <person name="Luo G."/>
        </authorList>
    </citation>
    <scope>NUCLEOTIDE SEQUENCE [LARGE SCALE GENOMIC DNA]</scope>
    <source>
        <strain evidence="12 14">AF26-20BH</strain>
        <strain evidence="13 15">AM25-16</strain>
    </source>
</reference>
<dbReference type="SUPFAM" id="SSF49785">
    <property type="entry name" value="Galactose-binding domain-like"/>
    <property type="match status" value="2"/>
</dbReference>
<dbReference type="InterPro" id="IPR044846">
    <property type="entry name" value="GH10"/>
</dbReference>
<evidence type="ECO:0000256" key="2">
    <source>
        <dbReference type="ARBA" id="ARBA00007495"/>
    </source>
</evidence>
<dbReference type="EMBL" id="QRHJ01000005">
    <property type="protein sequence ID" value="RHF77675.1"/>
    <property type="molecule type" value="Genomic_DNA"/>
</dbReference>
<evidence type="ECO:0000259" key="11">
    <source>
        <dbReference type="PROSITE" id="PS51760"/>
    </source>
</evidence>
<dbReference type="SMART" id="SM00633">
    <property type="entry name" value="Glyco_10"/>
    <property type="match status" value="1"/>
</dbReference>
<evidence type="ECO:0000256" key="10">
    <source>
        <dbReference type="ARBA" id="ARBA00023326"/>
    </source>
</evidence>
<keyword evidence="10" id="KW-0624">Polysaccharide degradation</keyword>
<evidence type="ECO:0000313" key="15">
    <source>
        <dbReference type="Proteomes" id="UP000283762"/>
    </source>
</evidence>
<dbReference type="PROSITE" id="PS51257">
    <property type="entry name" value="PROKAR_LIPOPROTEIN"/>
    <property type="match status" value="1"/>
</dbReference>
<dbReference type="InterPro" id="IPR008979">
    <property type="entry name" value="Galactose-bd-like_sf"/>
</dbReference>
<comment type="similarity">
    <text evidence="2">Belongs to the glycosyl hydrolase 10 (cellulase F) family.</text>
</comment>
<evidence type="ECO:0000256" key="9">
    <source>
        <dbReference type="ARBA" id="ARBA00023295"/>
    </source>
</evidence>
<comment type="caution">
    <text evidence="12">The sequence shown here is derived from an EMBL/GenBank/DDBJ whole genome shotgun (WGS) entry which is preliminary data.</text>
</comment>
<dbReference type="PROSITE" id="PS51760">
    <property type="entry name" value="GH10_2"/>
    <property type="match status" value="1"/>
</dbReference>
<organism evidence="12 14">
    <name type="scientific">Bacteroides stercoris</name>
    <dbReference type="NCBI Taxonomy" id="46506"/>
    <lineage>
        <taxon>Bacteria</taxon>
        <taxon>Pseudomonadati</taxon>
        <taxon>Bacteroidota</taxon>
        <taxon>Bacteroidia</taxon>
        <taxon>Bacteroidales</taxon>
        <taxon>Bacteroidaceae</taxon>
        <taxon>Bacteroides</taxon>
    </lineage>
</organism>
<gene>
    <name evidence="13" type="ORF">DW668_02920</name>
    <name evidence="12" type="ORF">DWY65_01415</name>
</gene>
<dbReference type="InterPro" id="IPR003305">
    <property type="entry name" value="CenC_carb-bd"/>
</dbReference>
<evidence type="ECO:0000313" key="14">
    <source>
        <dbReference type="Proteomes" id="UP000283310"/>
    </source>
</evidence>
<keyword evidence="9" id="KW-0326">Glycosidase</keyword>
<dbReference type="Proteomes" id="UP000283762">
    <property type="component" value="Unassembled WGS sequence"/>
</dbReference>
<accession>A0A412DSN8</accession>
<evidence type="ECO:0000313" key="12">
    <source>
        <dbReference type="EMBL" id="RGR17273.1"/>
    </source>
</evidence>
<dbReference type="Pfam" id="PF00331">
    <property type="entry name" value="Glyco_hydro_10"/>
    <property type="match status" value="2"/>
</dbReference>
<dbReference type="EC" id="3.2.1.8" evidence="3"/>
<evidence type="ECO:0000256" key="8">
    <source>
        <dbReference type="ARBA" id="ARBA00023277"/>
    </source>
</evidence>
<dbReference type="RefSeq" id="WP_117902862.1">
    <property type="nucleotide sequence ID" value="NZ_JAASHK010000006.1"/>
</dbReference>
<dbReference type="Gene3D" id="2.60.120.260">
    <property type="entry name" value="Galactose-binding domain-like"/>
    <property type="match status" value="2"/>
</dbReference>
<name>A0A412DSN8_BACSE</name>
<evidence type="ECO:0000256" key="1">
    <source>
        <dbReference type="ARBA" id="ARBA00000681"/>
    </source>
</evidence>
<keyword evidence="6" id="KW-0677">Repeat</keyword>
<evidence type="ECO:0000256" key="6">
    <source>
        <dbReference type="ARBA" id="ARBA00022737"/>
    </source>
</evidence>
<evidence type="ECO:0000256" key="5">
    <source>
        <dbReference type="ARBA" id="ARBA00022729"/>
    </source>
</evidence>
<dbReference type="Proteomes" id="UP000283310">
    <property type="component" value="Unassembled WGS sequence"/>
</dbReference>
<protein>
    <recommendedName>
        <fullName evidence="3">endo-1,4-beta-xylanase</fullName>
        <ecNumber evidence="3">3.2.1.8</ecNumber>
    </recommendedName>
</protein>
<proteinExistence type="inferred from homology"/>
<dbReference type="GO" id="GO:0045493">
    <property type="term" value="P:xylan catabolic process"/>
    <property type="evidence" value="ECO:0007669"/>
    <property type="project" value="UniProtKB-KW"/>
</dbReference>
<dbReference type="PANTHER" id="PTHR31490:SF88">
    <property type="entry name" value="BETA-XYLANASE"/>
    <property type="match status" value="1"/>
</dbReference>
<evidence type="ECO:0000256" key="3">
    <source>
        <dbReference type="ARBA" id="ARBA00012590"/>
    </source>
</evidence>